<dbReference type="Proteomes" id="UP000460132">
    <property type="component" value="Unassembled WGS sequence"/>
</dbReference>
<dbReference type="Proteomes" id="UP000067598">
    <property type="component" value="Unassembled WGS sequence"/>
</dbReference>
<evidence type="ECO:0000313" key="7">
    <source>
        <dbReference type="Proteomes" id="UP000510660"/>
    </source>
</evidence>
<proteinExistence type="predicted"/>
<dbReference type="Proteomes" id="UP000510660">
    <property type="component" value="Chromosome"/>
</dbReference>
<gene>
    <name evidence="2" type="ORF">AEL95_02175</name>
    <name evidence="3" type="ORF">GTK63_01275</name>
    <name evidence="4" type="ORF">GTO85_02695</name>
</gene>
<evidence type="ECO:0000313" key="5">
    <source>
        <dbReference type="Proteomes" id="UP000067598"/>
    </source>
</evidence>
<organism evidence="2 5">
    <name type="scientific">Lactobacillus crispatus</name>
    <dbReference type="NCBI Taxonomy" id="47770"/>
    <lineage>
        <taxon>Bacteria</taxon>
        <taxon>Bacillati</taxon>
        <taxon>Bacillota</taxon>
        <taxon>Bacilli</taxon>
        <taxon>Lactobacillales</taxon>
        <taxon>Lactobacillaceae</taxon>
        <taxon>Lactobacillus</taxon>
    </lineage>
</organism>
<dbReference type="InterPro" id="IPR036249">
    <property type="entry name" value="Thioredoxin-like_sf"/>
</dbReference>
<dbReference type="AlphaFoldDB" id="A0A125P6J7"/>
<feature type="domain" description="Thioredoxin" evidence="1">
    <location>
        <begin position="46"/>
        <end position="131"/>
    </location>
</feature>
<name>A0A125P6J7_9LACO</name>
<dbReference type="PATRIC" id="fig|47770.28.peg.2001"/>
<dbReference type="RefSeq" id="WP_005729389.1">
    <property type="nucleotide sequence ID" value="NZ_AP025162.1"/>
</dbReference>
<dbReference type="EMBL" id="WWFF01000002">
    <property type="protein sequence ID" value="MYN52970.1"/>
    <property type="molecule type" value="Genomic_DNA"/>
</dbReference>
<dbReference type="EMBL" id="CP047415">
    <property type="protein sequence ID" value="QLL73356.1"/>
    <property type="molecule type" value="Genomic_DNA"/>
</dbReference>
<sequence length="133" mass="15506">MQLKKSNRTKIIATVLAMIFLFVGGVFAFNQHVSHVLNQKDIVKIKTNNESTVLFYRDDCGSCRSIFYYTVMKRDLLRKNIQLVNTNQPKNRHYISEYKLTEVPTFIHLKYGKIAERYSGTNIEKIDQVIKGD</sequence>
<dbReference type="Gene3D" id="3.40.30.10">
    <property type="entry name" value="Glutaredoxin"/>
    <property type="match status" value="1"/>
</dbReference>
<dbReference type="CDD" id="cd02947">
    <property type="entry name" value="TRX_family"/>
    <property type="match status" value="1"/>
</dbReference>
<evidence type="ECO:0000313" key="4">
    <source>
        <dbReference type="EMBL" id="QLL73356.1"/>
    </source>
</evidence>
<evidence type="ECO:0000313" key="2">
    <source>
        <dbReference type="EMBL" id="KWU04671.1"/>
    </source>
</evidence>
<dbReference type="InterPro" id="IPR013766">
    <property type="entry name" value="Thioredoxin_domain"/>
</dbReference>
<reference evidence="2 5" key="1">
    <citation type="journal article" date="2016" name="Microbiology (Mosc.)">
        <title>Comparison of Lactobacillus crispatus isolates from Lactobacillus-dominated vaginal microbiomes with isolates from microbiomes containing bacterial vaginosis-associated bacteria.</title>
        <authorList>
            <person name="Abdelmaksoud A.A."/>
            <person name="Koparde V.N."/>
            <person name="Sheth N.U."/>
            <person name="Serrano M.G."/>
            <person name="Glascock A.L."/>
            <person name="Fettweis J.M."/>
            <person name="Strauss Iii J.F."/>
            <person name="Buck G.A."/>
            <person name="Jefferson K.K."/>
        </authorList>
    </citation>
    <scope>NUCLEOTIDE SEQUENCE [LARGE SCALE GENOMIC DNA]</scope>
    <source>
        <strain evidence="2 5">VMC3</strain>
    </source>
</reference>
<accession>A0A125P6J7</accession>
<reference evidence="4 7" key="2">
    <citation type="submission" date="2020-01" db="EMBL/GenBank/DDBJ databases">
        <title>Complete and circular genome sequences of six lactobacillus isolates from horses.</title>
        <authorList>
            <person name="Hassan H.M."/>
        </authorList>
    </citation>
    <scope>NUCLEOTIDE SEQUENCE [LARGE SCALE GENOMIC DNA]</scope>
    <source>
        <strain evidence="4 7">1D</strain>
    </source>
</reference>
<dbReference type="SUPFAM" id="SSF52833">
    <property type="entry name" value="Thioredoxin-like"/>
    <property type="match status" value="1"/>
</dbReference>
<dbReference type="Pfam" id="PF00085">
    <property type="entry name" value="Thioredoxin"/>
    <property type="match status" value="1"/>
</dbReference>
<dbReference type="EMBL" id="LJGP01000007">
    <property type="protein sequence ID" value="KWU04671.1"/>
    <property type="molecule type" value="Genomic_DNA"/>
</dbReference>
<protein>
    <submittedName>
        <fullName evidence="3">Thioredoxin</fullName>
    </submittedName>
</protein>
<evidence type="ECO:0000313" key="6">
    <source>
        <dbReference type="Proteomes" id="UP000460132"/>
    </source>
</evidence>
<evidence type="ECO:0000259" key="1">
    <source>
        <dbReference type="Pfam" id="PF00085"/>
    </source>
</evidence>
<evidence type="ECO:0000313" key="3">
    <source>
        <dbReference type="EMBL" id="MYN52970.1"/>
    </source>
</evidence>
<reference evidence="3 6" key="3">
    <citation type="submission" date="2020-01" db="EMBL/GenBank/DDBJ databases">
        <title>Vaginal microbiome of pregnant Indian women: Insights into the genome of dominants Lactobacillus species.</title>
        <authorList>
            <person name="Das B."/>
            <person name="Mehta O."/>
            <person name="Ghosh T.S."/>
            <person name="Kothidar A."/>
            <person name="Gowtham M.R."/>
            <person name="Mitra R."/>
            <person name="Kshetrapal P."/>
            <person name="Wadhwa N."/>
            <person name="Thiruvengadam R."/>
            <person name="Nair G.B."/>
            <person name="Bhatnagar S."/>
            <person name="Pore S."/>
        </authorList>
    </citation>
    <scope>NUCLEOTIDE SEQUENCE [LARGE SCALE GENOMIC DNA]</scope>
    <source>
        <strain evidence="3 6">Indica2</strain>
    </source>
</reference>